<dbReference type="InterPro" id="IPR052158">
    <property type="entry name" value="INH-QAR"/>
</dbReference>
<comment type="caution">
    <text evidence="2">The sequence shown here is derived from an EMBL/GenBank/DDBJ whole genome shotgun (WGS) entry which is preliminary data.</text>
</comment>
<evidence type="ECO:0000313" key="2">
    <source>
        <dbReference type="EMBL" id="MBR7620715.1"/>
    </source>
</evidence>
<organism evidence="2 3">
    <name type="scientific">Phenylobacterium glaciei</name>
    <dbReference type="NCBI Taxonomy" id="2803784"/>
    <lineage>
        <taxon>Bacteria</taxon>
        <taxon>Pseudomonadati</taxon>
        <taxon>Pseudomonadota</taxon>
        <taxon>Alphaproteobacteria</taxon>
        <taxon>Caulobacterales</taxon>
        <taxon>Caulobacteraceae</taxon>
        <taxon>Phenylobacterium</taxon>
    </lineage>
</organism>
<accession>A0A941HXS4</accession>
<dbReference type="Gene3D" id="3.40.50.880">
    <property type="match status" value="1"/>
</dbReference>
<dbReference type="PANTHER" id="PTHR43130">
    <property type="entry name" value="ARAC-FAMILY TRANSCRIPTIONAL REGULATOR"/>
    <property type="match status" value="1"/>
</dbReference>
<dbReference type="EMBL" id="JAGSGD010000001">
    <property type="protein sequence ID" value="MBR7620715.1"/>
    <property type="molecule type" value="Genomic_DNA"/>
</dbReference>
<evidence type="ECO:0000259" key="1">
    <source>
        <dbReference type="Pfam" id="PF01965"/>
    </source>
</evidence>
<dbReference type="InterPro" id="IPR029062">
    <property type="entry name" value="Class_I_gatase-like"/>
</dbReference>
<name>A0A941HXS4_9CAUL</name>
<evidence type="ECO:0000313" key="3">
    <source>
        <dbReference type="Proteomes" id="UP000622580"/>
    </source>
</evidence>
<proteinExistence type="predicted"/>
<keyword evidence="3" id="KW-1185">Reference proteome</keyword>
<dbReference type="GO" id="GO:0006355">
    <property type="term" value="P:regulation of DNA-templated transcription"/>
    <property type="evidence" value="ECO:0007669"/>
    <property type="project" value="TreeGrafter"/>
</dbReference>
<gene>
    <name evidence="2" type="ORF">JKL49_15080</name>
</gene>
<feature type="domain" description="DJ-1/PfpI" evidence="1">
    <location>
        <begin position="6"/>
        <end position="164"/>
    </location>
</feature>
<protein>
    <submittedName>
        <fullName evidence="2">DJ-1/PfpI family protein</fullName>
    </submittedName>
</protein>
<dbReference type="Pfam" id="PF01965">
    <property type="entry name" value="DJ-1_PfpI"/>
    <property type="match status" value="1"/>
</dbReference>
<dbReference type="RefSeq" id="WP_215341441.1">
    <property type="nucleotide sequence ID" value="NZ_JAGSGD010000001.1"/>
</dbReference>
<sequence length="233" mass="24184">MSDLVIVFPLYPGVTHLDFTGPQQVLCRVPGAKIIVASMGGADIEADGLTFTNLVDLAKVEACDVICIPGGFGTSAAMLDEAFMSHIKRLAAGAKYLTSVCTGSLILAATGMLKGKRATCHWAWRDQLKPFGVIVTEGRVVRDGNIITGGGVTAGLDFAFTMVAELAGDTLAQSLQLGLEYSPAPPFNAGTPETAPPEILAAVKSMMAGAMGDRQEAAEEAARRVESAGLNAV</sequence>
<reference evidence="2" key="1">
    <citation type="submission" date="2021-04" db="EMBL/GenBank/DDBJ databases">
        <title>Draft genome assembly of strain Phenylobacterium sp. 20VBR1 using MiniION and Illumina platforms.</title>
        <authorList>
            <person name="Thomas F.A."/>
            <person name="Krishnan K.P."/>
            <person name="Sinha R.K."/>
        </authorList>
    </citation>
    <scope>NUCLEOTIDE SEQUENCE</scope>
    <source>
        <strain evidence="2">20VBR1</strain>
    </source>
</reference>
<dbReference type="InterPro" id="IPR002818">
    <property type="entry name" value="DJ-1/PfpI"/>
</dbReference>
<dbReference type="CDD" id="cd03139">
    <property type="entry name" value="GATase1_PfpI_2"/>
    <property type="match status" value="1"/>
</dbReference>
<dbReference type="PANTHER" id="PTHR43130:SF2">
    <property type="entry name" value="DJ-1_PFPI DOMAIN-CONTAINING PROTEIN"/>
    <property type="match status" value="1"/>
</dbReference>
<dbReference type="AlphaFoldDB" id="A0A941HXS4"/>
<dbReference type="Proteomes" id="UP000622580">
    <property type="component" value="Unassembled WGS sequence"/>
</dbReference>
<dbReference type="SUPFAM" id="SSF52317">
    <property type="entry name" value="Class I glutamine amidotransferase-like"/>
    <property type="match status" value="1"/>
</dbReference>